<dbReference type="EMBL" id="JAQIZT010000001">
    <property type="protein sequence ID" value="KAJ7010780.1"/>
    <property type="molecule type" value="Genomic_DNA"/>
</dbReference>
<sequence>MSLYGTILDLSLALYGLRVWWCPSFTCYPALEAFKNLSERNWQPTGMLTVSQFTLGGCPFIGYREWEVVSHTLCQVSLHDSMVSVFFLNLPKKERDQTMVFHVAGFACAKEKLSRNHVDLPSVHQSCMK</sequence>
<gene>
    <name evidence="1" type="ORF">NC653_001290</name>
</gene>
<dbReference type="AlphaFoldDB" id="A0AAD6RLX5"/>
<evidence type="ECO:0000313" key="2">
    <source>
        <dbReference type="Proteomes" id="UP001164929"/>
    </source>
</evidence>
<proteinExistence type="predicted"/>
<dbReference type="Proteomes" id="UP001164929">
    <property type="component" value="Chromosome 1"/>
</dbReference>
<accession>A0AAD6RLX5</accession>
<evidence type="ECO:0000313" key="1">
    <source>
        <dbReference type="EMBL" id="KAJ7010780.1"/>
    </source>
</evidence>
<reference evidence="1 2" key="1">
    <citation type="journal article" date="2023" name="Mol. Ecol. Resour.">
        <title>Chromosome-level genome assembly of a triploid poplar Populus alba 'Berolinensis'.</title>
        <authorList>
            <person name="Chen S."/>
            <person name="Yu Y."/>
            <person name="Wang X."/>
            <person name="Wang S."/>
            <person name="Zhang T."/>
            <person name="Zhou Y."/>
            <person name="He R."/>
            <person name="Meng N."/>
            <person name="Wang Y."/>
            <person name="Liu W."/>
            <person name="Liu Z."/>
            <person name="Liu J."/>
            <person name="Guo Q."/>
            <person name="Huang H."/>
            <person name="Sederoff R.R."/>
            <person name="Wang G."/>
            <person name="Qu G."/>
            <person name="Chen S."/>
        </authorList>
    </citation>
    <scope>NUCLEOTIDE SEQUENCE [LARGE SCALE GENOMIC DNA]</scope>
    <source>
        <strain evidence="1">SC-2020</strain>
    </source>
</reference>
<name>A0AAD6RLX5_9ROSI</name>
<protein>
    <submittedName>
        <fullName evidence="1">Uncharacterized protein</fullName>
    </submittedName>
</protein>
<organism evidence="1 2">
    <name type="scientific">Populus alba x Populus x berolinensis</name>
    <dbReference type="NCBI Taxonomy" id="444605"/>
    <lineage>
        <taxon>Eukaryota</taxon>
        <taxon>Viridiplantae</taxon>
        <taxon>Streptophyta</taxon>
        <taxon>Embryophyta</taxon>
        <taxon>Tracheophyta</taxon>
        <taxon>Spermatophyta</taxon>
        <taxon>Magnoliopsida</taxon>
        <taxon>eudicotyledons</taxon>
        <taxon>Gunneridae</taxon>
        <taxon>Pentapetalae</taxon>
        <taxon>rosids</taxon>
        <taxon>fabids</taxon>
        <taxon>Malpighiales</taxon>
        <taxon>Salicaceae</taxon>
        <taxon>Saliceae</taxon>
        <taxon>Populus</taxon>
    </lineage>
</organism>
<keyword evidence="2" id="KW-1185">Reference proteome</keyword>
<comment type="caution">
    <text evidence="1">The sequence shown here is derived from an EMBL/GenBank/DDBJ whole genome shotgun (WGS) entry which is preliminary data.</text>
</comment>